<dbReference type="EMBL" id="WOCE01000021">
    <property type="protein sequence ID" value="KAE9590434.1"/>
    <property type="molecule type" value="Genomic_DNA"/>
</dbReference>
<evidence type="ECO:0000313" key="2">
    <source>
        <dbReference type="Proteomes" id="UP000447434"/>
    </source>
</evidence>
<dbReference type="Proteomes" id="UP000447434">
    <property type="component" value="Chromosome 21"/>
</dbReference>
<protein>
    <submittedName>
        <fullName evidence="1">Uncharacterized protein</fullName>
    </submittedName>
</protein>
<name>A0A6A4NS23_LUPAL</name>
<sequence>MSKDGRVYISKGVVFNEHIFPFVSASPIISNHGSYSSPIFNPTQVTHFSPQNIFPVTPSPVHHPSFELFPLYPLCPPICLLHHLNL</sequence>
<proteinExistence type="predicted"/>
<evidence type="ECO:0000313" key="1">
    <source>
        <dbReference type="EMBL" id="KAE9590434.1"/>
    </source>
</evidence>
<accession>A0A6A4NS23</accession>
<reference evidence="2" key="1">
    <citation type="journal article" date="2020" name="Nat. Commun.">
        <title>Genome sequence of the cluster root forming white lupin.</title>
        <authorList>
            <person name="Hufnagel B."/>
            <person name="Marques A."/>
            <person name="Soriano A."/>
            <person name="Marques L."/>
            <person name="Divol F."/>
            <person name="Doumas P."/>
            <person name="Sallet E."/>
            <person name="Mancinotti D."/>
            <person name="Carrere S."/>
            <person name="Marande W."/>
            <person name="Arribat S."/>
            <person name="Keller J."/>
            <person name="Huneau C."/>
            <person name="Blein T."/>
            <person name="Aime D."/>
            <person name="Laguerre M."/>
            <person name="Taylor J."/>
            <person name="Schubert V."/>
            <person name="Nelson M."/>
            <person name="Geu-Flores F."/>
            <person name="Crespi M."/>
            <person name="Gallardo-Guerrero K."/>
            <person name="Delaux P.-M."/>
            <person name="Salse J."/>
            <person name="Berges H."/>
            <person name="Guyot R."/>
            <person name="Gouzy J."/>
            <person name="Peret B."/>
        </authorList>
    </citation>
    <scope>NUCLEOTIDE SEQUENCE [LARGE SCALE GENOMIC DNA]</scope>
    <source>
        <strain evidence="2">cv. Amiga</strain>
    </source>
</reference>
<gene>
    <name evidence="1" type="ORF">Lalb_Chr21g0319531</name>
</gene>
<keyword evidence="2" id="KW-1185">Reference proteome</keyword>
<dbReference type="AlphaFoldDB" id="A0A6A4NS23"/>
<organism evidence="1 2">
    <name type="scientific">Lupinus albus</name>
    <name type="common">White lupine</name>
    <name type="synonym">Lupinus termis</name>
    <dbReference type="NCBI Taxonomy" id="3870"/>
    <lineage>
        <taxon>Eukaryota</taxon>
        <taxon>Viridiplantae</taxon>
        <taxon>Streptophyta</taxon>
        <taxon>Embryophyta</taxon>
        <taxon>Tracheophyta</taxon>
        <taxon>Spermatophyta</taxon>
        <taxon>Magnoliopsida</taxon>
        <taxon>eudicotyledons</taxon>
        <taxon>Gunneridae</taxon>
        <taxon>Pentapetalae</taxon>
        <taxon>rosids</taxon>
        <taxon>fabids</taxon>
        <taxon>Fabales</taxon>
        <taxon>Fabaceae</taxon>
        <taxon>Papilionoideae</taxon>
        <taxon>50 kb inversion clade</taxon>
        <taxon>genistoids sensu lato</taxon>
        <taxon>core genistoids</taxon>
        <taxon>Genisteae</taxon>
        <taxon>Lupinus</taxon>
    </lineage>
</organism>
<comment type="caution">
    <text evidence="1">The sequence shown here is derived from an EMBL/GenBank/DDBJ whole genome shotgun (WGS) entry which is preliminary data.</text>
</comment>